<evidence type="ECO:0000259" key="1">
    <source>
        <dbReference type="Pfam" id="PF02036"/>
    </source>
</evidence>
<dbReference type="SUPFAM" id="SSF55718">
    <property type="entry name" value="SCP-like"/>
    <property type="match status" value="1"/>
</dbReference>
<dbReference type="InterPro" id="IPR036527">
    <property type="entry name" value="SCP2_sterol-bd_dom_sf"/>
</dbReference>
<accession>A0ABN3N236</accession>
<sequence length="151" mass="16244">MTEFDAATLNKLDPQQFARLIKDTPDSRIREVMAGDGRKTILDGIFSRLPALFRADRAGDTEAVIHWVLTGRPDGGADVYEVAISGGRCVSSSTPTTDSPRLTLTMAPTDFLKVITRAGNPMMMFMTGKVKAKGDLGLAAHAASLFDMPKA</sequence>
<dbReference type="Proteomes" id="UP001499978">
    <property type="component" value="Unassembled WGS sequence"/>
</dbReference>
<comment type="caution">
    <text evidence="2">The sequence shown here is derived from an EMBL/GenBank/DDBJ whole genome shotgun (WGS) entry which is preliminary data.</text>
</comment>
<organism evidence="2 3">
    <name type="scientific">Pilimelia columellifera subsp. columellifera</name>
    <dbReference type="NCBI Taxonomy" id="706583"/>
    <lineage>
        <taxon>Bacteria</taxon>
        <taxon>Bacillati</taxon>
        <taxon>Actinomycetota</taxon>
        <taxon>Actinomycetes</taxon>
        <taxon>Micromonosporales</taxon>
        <taxon>Micromonosporaceae</taxon>
        <taxon>Pilimelia</taxon>
    </lineage>
</organism>
<protein>
    <recommendedName>
        <fullName evidence="1">SCP2 domain-containing protein</fullName>
    </recommendedName>
</protein>
<dbReference type="Pfam" id="PF02036">
    <property type="entry name" value="SCP2"/>
    <property type="match status" value="1"/>
</dbReference>
<keyword evidence="3" id="KW-1185">Reference proteome</keyword>
<evidence type="ECO:0000313" key="3">
    <source>
        <dbReference type="Proteomes" id="UP001499978"/>
    </source>
</evidence>
<gene>
    <name evidence="2" type="ORF">GCM10010201_05140</name>
</gene>
<dbReference type="RefSeq" id="WP_344167474.1">
    <property type="nucleotide sequence ID" value="NZ_BAAARY010000001.1"/>
</dbReference>
<evidence type="ECO:0000313" key="2">
    <source>
        <dbReference type="EMBL" id="GAA2512703.1"/>
    </source>
</evidence>
<dbReference type="EMBL" id="BAAARY010000001">
    <property type="protein sequence ID" value="GAA2512703.1"/>
    <property type="molecule type" value="Genomic_DNA"/>
</dbReference>
<reference evidence="2 3" key="1">
    <citation type="journal article" date="2019" name="Int. J. Syst. Evol. Microbiol.">
        <title>The Global Catalogue of Microorganisms (GCM) 10K type strain sequencing project: providing services to taxonomists for standard genome sequencing and annotation.</title>
        <authorList>
            <consortium name="The Broad Institute Genomics Platform"/>
            <consortium name="The Broad Institute Genome Sequencing Center for Infectious Disease"/>
            <person name="Wu L."/>
            <person name="Ma J."/>
        </authorList>
    </citation>
    <scope>NUCLEOTIDE SEQUENCE [LARGE SCALE GENOMIC DNA]</scope>
    <source>
        <strain evidence="2 3">JCM 3367</strain>
    </source>
</reference>
<dbReference type="InterPro" id="IPR003033">
    <property type="entry name" value="SCP2_sterol-bd_dom"/>
</dbReference>
<proteinExistence type="predicted"/>
<dbReference type="Gene3D" id="3.30.1050.10">
    <property type="entry name" value="SCP2 sterol-binding domain"/>
    <property type="match status" value="1"/>
</dbReference>
<name>A0ABN3N236_9ACTN</name>
<feature type="domain" description="SCP2" evidence="1">
    <location>
        <begin position="56"/>
        <end position="147"/>
    </location>
</feature>